<comment type="caution">
    <text evidence="1">The sequence shown here is derived from an EMBL/GenBank/DDBJ whole genome shotgun (WGS) entry which is preliminary data.</text>
</comment>
<evidence type="ECO:0000313" key="2">
    <source>
        <dbReference type="Proteomes" id="UP000294071"/>
    </source>
</evidence>
<organism evidence="1 2">
    <name type="scientific">Nocardioides oleivorans</name>
    <dbReference type="NCBI Taxonomy" id="273676"/>
    <lineage>
        <taxon>Bacteria</taxon>
        <taxon>Bacillati</taxon>
        <taxon>Actinomycetota</taxon>
        <taxon>Actinomycetes</taxon>
        <taxon>Propionibacteriales</taxon>
        <taxon>Nocardioidaceae</taxon>
        <taxon>Nocardioides</taxon>
    </lineage>
</organism>
<dbReference type="RefSeq" id="WP_129400147.1">
    <property type="nucleotide sequence ID" value="NZ_SDWT01000001.1"/>
</dbReference>
<name>A0A4Q2S385_9ACTN</name>
<keyword evidence="2" id="KW-1185">Reference proteome</keyword>
<protein>
    <submittedName>
        <fullName evidence="1">Uncharacterized protein</fullName>
    </submittedName>
</protein>
<dbReference type="AlphaFoldDB" id="A0A4Q2S385"/>
<reference evidence="1 2" key="1">
    <citation type="submission" date="2019-01" db="EMBL/GenBank/DDBJ databases">
        <title>Novel species of Nocardioides.</title>
        <authorList>
            <person name="Liu Q."/>
            <person name="Xin Y.-H."/>
        </authorList>
    </citation>
    <scope>NUCLEOTIDE SEQUENCE [LARGE SCALE GENOMIC DNA]</scope>
    <source>
        <strain evidence="1 2">CGMCC 4.6882</strain>
    </source>
</reference>
<dbReference type="OrthoDB" id="3788533at2"/>
<proteinExistence type="predicted"/>
<dbReference type="EMBL" id="SDWT01000001">
    <property type="protein sequence ID" value="RYB94799.1"/>
    <property type="molecule type" value="Genomic_DNA"/>
</dbReference>
<accession>A0A4Q2S385</accession>
<sequence length="123" mass="13681">MPAGPDDGAGDPEWVAWVGCMHPGYSRRCEACGATWTPEQAFADLQALMAEAEVDDLEDLCGWLSADYELDAWVITDDDRYFEVGFSDRGVAIEFPIGEQEFWDTLDELHDEVEATLGDVVED</sequence>
<evidence type="ECO:0000313" key="1">
    <source>
        <dbReference type="EMBL" id="RYB94799.1"/>
    </source>
</evidence>
<gene>
    <name evidence="1" type="ORF">EUA93_10825</name>
</gene>
<dbReference type="Proteomes" id="UP000294071">
    <property type="component" value="Unassembled WGS sequence"/>
</dbReference>